<dbReference type="EMBL" id="CP075866">
    <property type="protein sequence ID" value="QYS98296.1"/>
    <property type="molecule type" value="Genomic_DNA"/>
</dbReference>
<reference evidence="1 2" key="1">
    <citation type="journal article" date="2021" name="BMC Genomics">
        <title>Telomere-to-telomere genome assembly of asparaginase-producing Trichoderma simmonsii.</title>
        <authorList>
            <person name="Chung D."/>
            <person name="Kwon Y.M."/>
            <person name="Yang Y."/>
        </authorList>
    </citation>
    <scope>NUCLEOTIDE SEQUENCE [LARGE SCALE GENOMIC DNA]</scope>
    <source>
        <strain evidence="1 2">GH-Sj1</strain>
    </source>
</reference>
<accession>A0A8G0PEG3</accession>
<protein>
    <submittedName>
        <fullName evidence="1">Uncharacterized protein</fullName>
    </submittedName>
</protein>
<dbReference type="AlphaFoldDB" id="A0A8G0PEG3"/>
<proteinExistence type="predicted"/>
<gene>
    <name evidence="1" type="ORF">H0G86_005483</name>
</gene>
<evidence type="ECO:0000313" key="1">
    <source>
        <dbReference type="EMBL" id="QYS98296.1"/>
    </source>
</evidence>
<organism evidence="1 2">
    <name type="scientific">Trichoderma simmonsii</name>
    <dbReference type="NCBI Taxonomy" id="1491479"/>
    <lineage>
        <taxon>Eukaryota</taxon>
        <taxon>Fungi</taxon>
        <taxon>Dikarya</taxon>
        <taxon>Ascomycota</taxon>
        <taxon>Pezizomycotina</taxon>
        <taxon>Sordariomycetes</taxon>
        <taxon>Hypocreomycetidae</taxon>
        <taxon>Hypocreales</taxon>
        <taxon>Hypocreaceae</taxon>
        <taxon>Trichoderma</taxon>
    </lineage>
</organism>
<evidence type="ECO:0000313" key="2">
    <source>
        <dbReference type="Proteomes" id="UP000826661"/>
    </source>
</evidence>
<name>A0A8G0PEG3_9HYPO</name>
<keyword evidence="2" id="KW-1185">Reference proteome</keyword>
<sequence length="100" mass="11149">MFVSDSIGSHTSVVGEENGLLLVLLTAYSRSLQGFAFQDCIYFGDHASSLAAHERGFEDTKITYRLMETQSMNVLSGKANWPIIRRTDTILPSHTRKLTP</sequence>
<dbReference type="Proteomes" id="UP000826661">
    <property type="component" value="Chromosome III"/>
</dbReference>